<accession>A0A2G8LJT4</accession>
<dbReference type="InterPro" id="IPR036274">
    <property type="entry name" value="HR1_rpt_sf"/>
</dbReference>
<dbReference type="Gene3D" id="6.10.140.470">
    <property type="match status" value="1"/>
</dbReference>
<comment type="caution">
    <text evidence="4">The sequence shown here is derived from an EMBL/GenBank/DDBJ whole genome shotgun (WGS) entry which is preliminary data.</text>
</comment>
<dbReference type="PANTHER" id="PTHR15735:SF12">
    <property type="entry name" value="CDC42-INTERACTING PROTEIN 4, ISOFORM B"/>
    <property type="match status" value="1"/>
</dbReference>
<reference evidence="4 5" key="1">
    <citation type="journal article" date="2017" name="PLoS Biol.">
        <title>The sea cucumber genome provides insights into morphological evolution and visceral regeneration.</title>
        <authorList>
            <person name="Zhang X."/>
            <person name="Sun L."/>
            <person name="Yuan J."/>
            <person name="Sun Y."/>
            <person name="Gao Y."/>
            <person name="Zhang L."/>
            <person name="Li S."/>
            <person name="Dai H."/>
            <person name="Hamel J.F."/>
            <person name="Liu C."/>
            <person name="Yu Y."/>
            <person name="Liu S."/>
            <person name="Lin W."/>
            <person name="Guo K."/>
            <person name="Jin S."/>
            <person name="Xu P."/>
            <person name="Storey K.B."/>
            <person name="Huan P."/>
            <person name="Zhang T."/>
            <person name="Zhou Y."/>
            <person name="Zhang J."/>
            <person name="Lin C."/>
            <person name="Li X."/>
            <person name="Xing L."/>
            <person name="Huo D."/>
            <person name="Sun M."/>
            <person name="Wang L."/>
            <person name="Mercier A."/>
            <person name="Li F."/>
            <person name="Yang H."/>
            <person name="Xiang J."/>
        </authorList>
    </citation>
    <scope>NUCLEOTIDE SEQUENCE [LARGE SCALE GENOMIC DNA]</scope>
    <source>
        <strain evidence="4">Shaxun</strain>
        <tissue evidence="4">Muscle</tissue>
    </source>
</reference>
<evidence type="ECO:0000313" key="4">
    <source>
        <dbReference type="EMBL" id="PIK60430.1"/>
    </source>
</evidence>
<proteinExistence type="predicted"/>
<dbReference type="STRING" id="307972.A0A2G8LJT4"/>
<dbReference type="Pfam" id="PF25610">
    <property type="entry name" value="HR1_TOCA"/>
    <property type="match status" value="1"/>
</dbReference>
<dbReference type="GO" id="GO:0007165">
    <property type="term" value="P:signal transduction"/>
    <property type="evidence" value="ECO:0007669"/>
    <property type="project" value="InterPro"/>
</dbReference>
<feature type="non-terminal residue" evidence="4">
    <location>
        <position position="192"/>
    </location>
</feature>
<feature type="compositionally biased region" description="Polar residues" evidence="2">
    <location>
        <begin position="183"/>
        <end position="192"/>
    </location>
</feature>
<dbReference type="OrthoDB" id="8783038at2759"/>
<dbReference type="InterPro" id="IPR011072">
    <property type="entry name" value="HR1_rho-bd"/>
</dbReference>
<dbReference type="SUPFAM" id="SSF46585">
    <property type="entry name" value="HR1 repeat"/>
    <property type="match status" value="1"/>
</dbReference>
<feature type="domain" description="REM-1" evidence="3">
    <location>
        <begin position="29"/>
        <end position="106"/>
    </location>
</feature>
<protein>
    <submittedName>
        <fullName evidence="4">Putative formin-binding protein 1 isoform X16</fullName>
    </submittedName>
</protein>
<evidence type="ECO:0000256" key="1">
    <source>
        <dbReference type="PROSITE-ProRule" id="PRU01207"/>
    </source>
</evidence>
<organism evidence="4 5">
    <name type="scientific">Stichopus japonicus</name>
    <name type="common">Sea cucumber</name>
    <dbReference type="NCBI Taxonomy" id="307972"/>
    <lineage>
        <taxon>Eukaryota</taxon>
        <taxon>Metazoa</taxon>
        <taxon>Echinodermata</taxon>
        <taxon>Eleutherozoa</taxon>
        <taxon>Echinozoa</taxon>
        <taxon>Holothuroidea</taxon>
        <taxon>Aspidochirotacea</taxon>
        <taxon>Aspidochirotida</taxon>
        <taxon>Stichopodidae</taxon>
        <taxon>Apostichopus</taxon>
    </lineage>
</organism>
<evidence type="ECO:0000259" key="3">
    <source>
        <dbReference type="PROSITE" id="PS51860"/>
    </source>
</evidence>
<feature type="compositionally biased region" description="Acidic residues" evidence="2">
    <location>
        <begin position="164"/>
        <end position="180"/>
    </location>
</feature>
<dbReference type="PANTHER" id="PTHR15735">
    <property type="entry name" value="FCH AND DOUBLE SH3 DOMAINS PROTEIN"/>
    <property type="match status" value="1"/>
</dbReference>
<evidence type="ECO:0000313" key="5">
    <source>
        <dbReference type="Proteomes" id="UP000230750"/>
    </source>
</evidence>
<dbReference type="PROSITE" id="PS51860">
    <property type="entry name" value="REM_1"/>
    <property type="match status" value="1"/>
</dbReference>
<feature type="region of interest" description="Disordered" evidence="2">
    <location>
        <begin position="103"/>
        <end position="192"/>
    </location>
</feature>
<feature type="compositionally biased region" description="Low complexity" evidence="2">
    <location>
        <begin position="142"/>
        <end position="157"/>
    </location>
</feature>
<keyword evidence="5" id="KW-1185">Reference proteome</keyword>
<dbReference type="EMBL" id="MRZV01000057">
    <property type="protein sequence ID" value="PIK60430.1"/>
    <property type="molecule type" value="Genomic_DNA"/>
</dbReference>
<evidence type="ECO:0000256" key="2">
    <source>
        <dbReference type="SAM" id="MobiDB-lite"/>
    </source>
</evidence>
<dbReference type="AlphaFoldDB" id="A0A2G8LJT4"/>
<name>A0A2G8LJT4_STIJA</name>
<dbReference type="Proteomes" id="UP000230750">
    <property type="component" value="Unassembled WGS sequence"/>
</dbReference>
<feature type="compositionally biased region" description="Low complexity" evidence="2">
    <location>
        <begin position="113"/>
        <end position="122"/>
    </location>
</feature>
<dbReference type="InterPro" id="IPR057870">
    <property type="entry name" value="HR1_TOCA"/>
</dbReference>
<gene>
    <name evidence="4" type="ORF">BSL78_02666</name>
</gene>
<feature type="region of interest" description="Disordered" evidence="2">
    <location>
        <begin position="22"/>
        <end position="41"/>
    </location>
</feature>
<sequence>MSEDKEEGGGTVNISVQIAAKEETKDFSHLPPNQQKQKLQKKIDEIQGKIDVEVKEKEALLKMRDVYTANSSLGDPNSVNKRLEEIGRKIDVLRLELNTYQEYKDKADGKIAPQTTPQTTPQKVSPSHSSSGRAPIVTSVESNSPSNDNPASSPLSPLEHGDSFFDEDDDFDDIENDAEPSLENVQQFMNLN</sequence>
<keyword evidence="1" id="KW-0175">Coiled coil</keyword>
<feature type="compositionally biased region" description="Polar residues" evidence="2">
    <location>
        <begin position="123"/>
        <end position="132"/>
    </location>
</feature>